<reference evidence="1 2" key="1">
    <citation type="journal article" date="2012" name="J. Bacteriol.">
        <title>Genome Sequence of the Pattern-Forming Social Bacterium Paenibacillus dendritiformis C454 Chiral Morphotype.</title>
        <authorList>
            <person name="Sirota-Madi A."/>
            <person name="Olender T."/>
            <person name="Helman Y."/>
            <person name="Brainis I."/>
            <person name="Finkelshtein A."/>
            <person name="Roth D."/>
            <person name="Hagai E."/>
            <person name="Leshkowitz D."/>
            <person name="Brodsky L."/>
            <person name="Galatenko V."/>
            <person name="Nikolaev V."/>
            <person name="Gutnick D.L."/>
            <person name="Lancet D."/>
            <person name="Ben-Jacob E."/>
        </authorList>
    </citation>
    <scope>NUCLEOTIDE SEQUENCE [LARGE SCALE GENOMIC DNA]</scope>
    <source>
        <strain evidence="1 2">C454</strain>
    </source>
</reference>
<dbReference type="RefSeq" id="WP_006679637.1">
    <property type="nucleotide sequence ID" value="NZ_AHKH01000141.1"/>
</dbReference>
<sequence length="121" mass="13777">MPELVSAQAWFHTNDDDKDHDTGLTITLEKGHDLFAKSDVIMGTFDDHSDNGPYGLHLLGQISKSQLEGVTTPLSIQPDGNDTWRFNYFLELGYNDGTRQKWEWFGNTLKEGRGDRKTFNL</sequence>
<comment type="caution">
    <text evidence="1">The sequence shown here is derived from an EMBL/GenBank/DDBJ whole genome shotgun (WGS) entry which is preliminary data.</text>
</comment>
<evidence type="ECO:0000313" key="2">
    <source>
        <dbReference type="Proteomes" id="UP000003900"/>
    </source>
</evidence>
<accession>H3SNL2</accession>
<proteinExistence type="predicted"/>
<gene>
    <name evidence="1" type="ORF">PDENDC454_25811</name>
</gene>
<organism evidence="1 2">
    <name type="scientific">Paenibacillus dendritiformis C454</name>
    <dbReference type="NCBI Taxonomy" id="1131935"/>
    <lineage>
        <taxon>Bacteria</taxon>
        <taxon>Bacillati</taxon>
        <taxon>Bacillota</taxon>
        <taxon>Bacilli</taxon>
        <taxon>Bacillales</taxon>
        <taxon>Paenibacillaceae</taxon>
        <taxon>Paenibacillus</taxon>
    </lineage>
</organism>
<keyword evidence="2" id="KW-1185">Reference proteome</keyword>
<evidence type="ECO:0000313" key="1">
    <source>
        <dbReference type="EMBL" id="EHQ59375.1"/>
    </source>
</evidence>
<dbReference type="AlphaFoldDB" id="H3SNL2"/>
<dbReference type="EMBL" id="AHKH01000141">
    <property type="protein sequence ID" value="EHQ59375.1"/>
    <property type="molecule type" value="Genomic_DNA"/>
</dbReference>
<dbReference type="OrthoDB" id="4196879at2"/>
<protein>
    <submittedName>
        <fullName evidence="1">Uncharacterized protein</fullName>
    </submittedName>
</protein>
<dbReference type="Proteomes" id="UP000003900">
    <property type="component" value="Unassembled WGS sequence"/>
</dbReference>
<name>H3SNL2_9BACL</name>